<dbReference type="InterPro" id="IPR051540">
    <property type="entry name" value="S-2-haloacid_dehalogenase"/>
</dbReference>
<gene>
    <name evidence="4" type="ORF">NUH88_00125</name>
</gene>
<evidence type="ECO:0000256" key="3">
    <source>
        <dbReference type="RuleBase" id="RU368077"/>
    </source>
</evidence>
<dbReference type="EC" id="3.8.1.2" evidence="3"/>
<dbReference type="CDD" id="cd02588">
    <property type="entry name" value="HAD_L2-DEX"/>
    <property type="match status" value="1"/>
</dbReference>
<dbReference type="Pfam" id="PF00702">
    <property type="entry name" value="Hydrolase"/>
    <property type="match status" value="1"/>
</dbReference>
<keyword evidence="5" id="KW-1185">Reference proteome</keyword>
<sequence>MVQREILKREIKALVFDQYGTVVDMQSGLTEIAAPFLKAKGWDGEAHRFVTWWRRTHFENSMIDALCDRGHTPYRQIGHRAVSYVLDRCGITYSQTEIKWLVSEIEKLPPFPDVLRALSALRTAGYRLVILSNGDSDMLQAAKSHIGFEFDAVISVDQAGYFKPHWKTYAKAEEVIGLDRSSCLFVANHAFDCIGAKSYGMRTAFIDRRKRPFGETPHQPDITVADFAELASTMCDDGHETA</sequence>
<dbReference type="InterPro" id="IPR006439">
    <property type="entry name" value="HAD-SF_hydro_IA"/>
</dbReference>
<dbReference type="PRINTS" id="PR00413">
    <property type="entry name" value="HADHALOGNASE"/>
</dbReference>
<proteinExistence type="inferred from homology"/>
<dbReference type="InterPro" id="IPR006328">
    <property type="entry name" value="2-HAD"/>
</dbReference>
<evidence type="ECO:0000256" key="1">
    <source>
        <dbReference type="ARBA" id="ARBA00008106"/>
    </source>
</evidence>
<comment type="similarity">
    <text evidence="1 3">Belongs to the HAD-like hydrolase superfamily. S-2-haloalkanoic acid dehalogenase family.</text>
</comment>
<organism evidence="4 5">
    <name type="scientific">Nisaea acidiphila</name>
    <dbReference type="NCBI Taxonomy" id="1862145"/>
    <lineage>
        <taxon>Bacteria</taxon>
        <taxon>Pseudomonadati</taxon>
        <taxon>Pseudomonadota</taxon>
        <taxon>Alphaproteobacteria</taxon>
        <taxon>Rhodospirillales</taxon>
        <taxon>Thalassobaculaceae</taxon>
        <taxon>Nisaea</taxon>
    </lineage>
</organism>
<dbReference type="EMBL" id="CP102480">
    <property type="protein sequence ID" value="UUX50116.1"/>
    <property type="molecule type" value="Genomic_DNA"/>
</dbReference>
<dbReference type="NCBIfam" id="TIGR01428">
    <property type="entry name" value="HAD_type_II"/>
    <property type="match status" value="1"/>
</dbReference>
<dbReference type="InterPro" id="IPR036412">
    <property type="entry name" value="HAD-like_sf"/>
</dbReference>
<protein>
    <recommendedName>
        <fullName evidence="3">(S)-2-haloacid dehalogenase</fullName>
        <ecNumber evidence="3">3.8.1.2</ecNumber>
    </recommendedName>
    <alternativeName>
        <fullName evidence="3">2-haloalkanoic acid dehalogenase</fullName>
    </alternativeName>
    <alternativeName>
        <fullName evidence="3">Halocarboxylic acid halidohydrolase</fullName>
    </alternativeName>
    <alternativeName>
        <fullName evidence="3">L-2-haloacid dehalogenase</fullName>
    </alternativeName>
</protein>
<dbReference type="InterPro" id="IPR023198">
    <property type="entry name" value="PGP-like_dom2"/>
</dbReference>
<comment type="catalytic activity">
    <reaction evidence="3">
        <text>an (S)-2-haloacid + H2O = a (2R)-2-hydroxycarboxylate + a halide anion + H(+)</text>
        <dbReference type="Rhea" id="RHEA:11192"/>
        <dbReference type="ChEBI" id="CHEBI:15377"/>
        <dbReference type="ChEBI" id="CHEBI:15378"/>
        <dbReference type="ChEBI" id="CHEBI:16042"/>
        <dbReference type="ChEBI" id="CHEBI:58314"/>
        <dbReference type="ChEBI" id="CHEBI:137405"/>
        <dbReference type="EC" id="3.8.1.2"/>
    </reaction>
</comment>
<dbReference type="SUPFAM" id="SSF56784">
    <property type="entry name" value="HAD-like"/>
    <property type="match status" value="1"/>
</dbReference>
<dbReference type="GO" id="GO:0018784">
    <property type="term" value="F:(S)-2-haloacid dehalogenase activity"/>
    <property type="evidence" value="ECO:0007669"/>
    <property type="project" value="UniProtKB-UniRule"/>
</dbReference>
<reference evidence="4" key="1">
    <citation type="submission" date="2022-08" db="EMBL/GenBank/DDBJ databases">
        <title>Nisaea acidiphila sp. nov., isolated from a marine algal debris and emended description of the genus Nisaea Urios et al. 2008.</title>
        <authorList>
            <person name="Kwon K."/>
        </authorList>
    </citation>
    <scope>NUCLEOTIDE SEQUENCE</scope>
    <source>
        <strain evidence="4">MEBiC11861</strain>
    </source>
</reference>
<dbReference type="InterPro" id="IPR023214">
    <property type="entry name" value="HAD_sf"/>
</dbReference>
<dbReference type="SFLD" id="SFLDS00003">
    <property type="entry name" value="Haloacid_Dehalogenase"/>
    <property type="match status" value="1"/>
</dbReference>
<dbReference type="Proteomes" id="UP001060336">
    <property type="component" value="Chromosome"/>
</dbReference>
<comment type="function">
    <text evidence="3">Catalyzes the hydrolytic dehalogenation of small (S)-2-haloalkanoic acids to yield the corresponding (R)-2-hydroxyalkanoic acids.</text>
</comment>
<dbReference type="SFLD" id="SFLDG01129">
    <property type="entry name" value="C1.5:_HAD__Beta-PGM__Phosphata"/>
    <property type="match status" value="1"/>
</dbReference>
<dbReference type="NCBIfam" id="TIGR01493">
    <property type="entry name" value="HAD-SF-IA-v2"/>
    <property type="match status" value="1"/>
</dbReference>
<dbReference type="RefSeq" id="WP_257769155.1">
    <property type="nucleotide sequence ID" value="NZ_CP102480.1"/>
</dbReference>
<dbReference type="PANTHER" id="PTHR43316">
    <property type="entry name" value="HYDROLASE, HALOACID DELAHOGENASE-RELATED"/>
    <property type="match status" value="1"/>
</dbReference>
<dbReference type="PANTHER" id="PTHR43316:SF3">
    <property type="entry name" value="HALOACID DEHALOGENASE, TYPE II (AFU_ORTHOLOGUE AFUA_2G07750)-RELATED"/>
    <property type="match status" value="1"/>
</dbReference>
<name>A0A9J7AUX4_9PROT</name>
<dbReference type="Gene3D" id="3.40.50.1000">
    <property type="entry name" value="HAD superfamily/HAD-like"/>
    <property type="match status" value="1"/>
</dbReference>
<dbReference type="AlphaFoldDB" id="A0A9J7AUX4"/>
<evidence type="ECO:0000256" key="2">
    <source>
        <dbReference type="ARBA" id="ARBA00022801"/>
    </source>
</evidence>
<evidence type="ECO:0000313" key="4">
    <source>
        <dbReference type="EMBL" id="UUX50116.1"/>
    </source>
</evidence>
<keyword evidence="2 3" id="KW-0378">Hydrolase</keyword>
<accession>A0A9J7AUX4</accession>
<dbReference type="KEGG" id="naci:NUH88_00125"/>
<dbReference type="Gene3D" id="1.10.150.240">
    <property type="entry name" value="Putative phosphatase, domain 2"/>
    <property type="match status" value="1"/>
</dbReference>
<evidence type="ECO:0000313" key="5">
    <source>
        <dbReference type="Proteomes" id="UP001060336"/>
    </source>
</evidence>